<gene>
    <name evidence="3" type="ORF">IDSA_07340</name>
</gene>
<dbReference type="Proteomes" id="UP000054363">
    <property type="component" value="Unassembled WGS sequence"/>
</dbReference>
<evidence type="ECO:0000313" key="4">
    <source>
        <dbReference type="Proteomes" id="UP000054363"/>
    </source>
</evidence>
<keyword evidence="1" id="KW-0472">Membrane</keyword>
<proteinExistence type="predicted"/>
<dbReference type="STRING" id="435908.IDSA_07340"/>
<accession>A0A094L7Y7</accession>
<dbReference type="InterPro" id="IPR019617">
    <property type="entry name" value="DUF2489"/>
</dbReference>
<name>A0A094L7Y7_9GAMM</name>
<dbReference type="AlphaFoldDB" id="A0A094L7Y7"/>
<protein>
    <recommendedName>
        <fullName evidence="2">DUF2489 domain-containing protein</fullName>
    </recommendedName>
</protein>
<feature type="domain" description="DUF2489" evidence="2">
    <location>
        <begin position="14"/>
        <end position="142"/>
    </location>
</feature>
<organism evidence="3 4">
    <name type="scientific">Pseudidiomarina salinarum</name>
    <dbReference type="NCBI Taxonomy" id="435908"/>
    <lineage>
        <taxon>Bacteria</taxon>
        <taxon>Pseudomonadati</taxon>
        <taxon>Pseudomonadota</taxon>
        <taxon>Gammaproteobacteria</taxon>
        <taxon>Alteromonadales</taxon>
        <taxon>Idiomarinaceae</taxon>
        <taxon>Pseudidiomarina</taxon>
    </lineage>
</organism>
<evidence type="ECO:0000259" key="2">
    <source>
        <dbReference type="Pfam" id="PF10675"/>
    </source>
</evidence>
<dbReference type="EMBL" id="JPER01000003">
    <property type="protein sequence ID" value="KFZ30883.1"/>
    <property type="molecule type" value="Genomic_DNA"/>
</dbReference>
<keyword evidence="1" id="KW-1133">Transmembrane helix</keyword>
<comment type="caution">
    <text evidence="3">The sequence shown here is derived from an EMBL/GenBank/DDBJ whole genome shotgun (WGS) entry which is preliminary data.</text>
</comment>
<dbReference type="Pfam" id="PF10675">
    <property type="entry name" value="DUF2489"/>
    <property type="match status" value="1"/>
</dbReference>
<evidence type="ECO:0000256" key="1">
    <source>
        <dbReference type="SAM" id="Phobius"/>
    </source>
</evidence>
<keyword evidence="4" id="KW-1185">Reference proteome</keyword>
<keyword evidence="1" id="KW-0812">Transmembrane</keyword>
<reference evidence="3 4" key="1">
    <citation type="submission" date="2014-06" db="EMBL/GenBank/DDBJ databases">
        <title>The draft genome sequence of Idiomarina salinarum ISL-52.</title>
        <authorList>
            <person name="Du J."/>
            <person name="Shao Z."/>
        </authorList>
    </citation>
    <scope>NUCLEOTIDE SEQUENCE [LARGE SCALE GENOMIC DNA]</scope>
    <source>
        <strain evidence="3 4">ISL-52</strain>
    </source>
</reference>
<sequence length="151" mass="17741">MWGWIVIGAAIAVIVVLAFIAGRLLARLHQQQRRRQEAMTKRNTSLDESVTTLARAMEQGQCDFSEGALRIVVLLDHRAEPEKPDYAAKYPALHQMYERIKHMPTHDARKQFPKKEIRRMDEEREGYERELKDAILKDVRQLREDFREDKA</sequence>
<dbReference type="eggNOG" id="ENOG50332QM">
    <property type="taxonomic scope" value="Bacteria"/>
</dbReference>
<feature type="transmembrane region" description="Helical" evidence="1">
    <location>
        <begin position="6"/>
        <end position="26"/>
    </location>
</feature>
<evidence type="ECO:0000313" key="3">
    <source>
        <dbReference type="EMBL" id="KFZ30883.1"/>
    </source>
</evidence>